<proteinExistence type="predicted"/>
<accession>A0A1A9VPV2</accession>
<keyword evidence="2" id="KW-1185">Reference proteome</keyword>
<evidence type="ECO:0000313" key="1">
    <source>
        <dbReference type="EnsemblMetazoa" id="GAUT043761-PA"/>
    </source>
</evidence>
<name>A0A1A9VPV2_GLOAU</name>
<organism evidence="1 2">
    <name type="scientific">Glossina austeni</name>
    <name type="common">Savannah tsetse fly</name>
    <dbReference type="NCBI Taxonomy" id="7395"/>
    <lineage>
        <taxon>Eukaryota</taxon>
        <taxon>Metazoa</taxon>
        <taxon>Ecdysozoa</taxon>
        <taxon>Arthropoda</taxon>
        <taxon>Hexapoda</taxon>
        <taxon>Insecta</taxon>
        <taxon>Pterygota</taxon>
        <taxon>Neoptera</taxon>
        <taxon>Endopterygota</taxon>
        <taxon>Diptera</taxon>
        <taxon>Brachycera</taxon>
        <taxon>Muscomorpha</taxon>
        <taxon>Hippoboscoidea</taxon>
        <taxon>Glossinidae</taxon>
        <taxon>Glossina</taxon>
    </lineage>
</organism>
<sequence>MNSYGNWDYLQRLYSWNNCCSESTYWSSSLCLNSKQNLCYKSEINHKNFRSSLLQNYPKYDCNMHSIKYLSKNKNCSSICNNQRLYQLSLLTDVEDFFIESLNDT</sequence>
<dbReference type="EnsemblMetazoa" id="GAUT043761-RA">
    <property type="protein sequence ID" value="GAUT043761-PA"/>
    <property type="gene ID" value="GAUT043761"/>
</dbReference>
<reference evidence="1" key="1">
    <citation type="submission" date="2020-05" db="UniProtKB">
        <authorList>
            <consortium name="EnsemblMetazoa"/>
        </authorList>
    </citation>
    <scope>IDENTIFICATION</scope>
    <source>
        <strain evidence="1">TTRI</strain>
    </source>
</reference>
<evidence type="ECO:0000313" key="2">
    <source>
        <dbReference type="Proteomes" id="UP000078200"/>
    </source>
</evidence>
<dbReference type="VEuPathDB" id="VectorBase:GAUT043761"/>
<protein>
    <submittedName>
        <fullName evidence="1">Uncharacterized protein</fullName>
    </submittedName>
</protein>
<dbReference type="Proteomes" id="UP000078200">
    <property type="component" value="Unassembled WGS sequence"/>
</dbReference>
<dbReference type="AlphaFoldDB" id="A0A1A9VPV2"/>